<evidence type="ECO:0000259" key="1">
    <source>
        <dbReference type="Pfam" id="PF00144"/>
    </source>
</evidence>
<dbReference type="EC" id="3.1.1.103" evidence="2"/>
<feature type="domain" description="Beta-lactamase-related" evidence="1">
    <location>
        <begin position="48"/>
        <end position="331"/>
    </location>
</feature>
<dbReference type="Gene3D" id="3.40.710.10">
    <property type="entry name" value="DD-peptidase/beta-lactamase superfamily"/>
    <property type="match status" value="1"/>
</dbReference>
<accession>A0ABT8E018</accession>
<dbReference type="Proteomes" id="UP001228044">
    <property type="component" value="Unassembled WGS sequence"/>
</dbReference>
<proteinExistence type="predicted"/>
<protein>
    <submittedName>
        <fullName evidence="2">Serine hydrolase domain-containing protein</fullName>
        <ecNumber evidence="2">3.1.1.103</ecNumber>
    </submittedName>
</protein>
<dbReference type="InterPro" id="IPR012338">
    <property type="entry name" value="Beta-lactam/transpept-like"/>
</dbReference>
<keyword evidence="3" id="KW-1185">Reference proteome</keyword>
<keyword evidence="2" id="KW-0378">Hydrolase</keyword>
<evidence type="ECO:0000313" key="2">
    <source>
        <dbReference type="EMBL" id="MDN3923208.1"/>
    </source>
</evidence>
<dbReference type="SUPFAM" id="SSF56601">
    <property type="entry name" value="beta-lactamase/transpeptidase-like"/>
    <property type="match status" value="1"/>
</dbReference>
<gene>
    <name evidence="2" type="ORF">QWJ38_23215</name>
</gene>
<dbReference type="InterPro" id="IPR001466">
    <property type="entry name" value="Beta-lactam-related"/>
</dbReference>
<dbReference type="RefSeq" id="WP_290361518.1">
    <property type="nucleotide sequence ID" value="NZ_JAUHHC010000008.1"/>
</dbReference>
<dbReference type="InterPro" id="IPR050789">
    <property type="entry name" value="Diverse_Enzym_Activities"/>
</dbReference>
<dbReference type="GO" id="GO:0016787">
    <property type="term" value="F:hydrolase activity"/>
    <property type="evidence" value="ECO:0007669"/>
    <property type="project" value="UniProtKB-KW"/>
</dbReference>
<dbReference type="InterPro" id="IPR023650">
    <property type="entry name" value="Beta-lactam_class-A_AS"/>
</dbReference>
<name>A0ABT8E018_9BURK</name>
<dbReference type="PANTHER" id="PTHR43283">
    <property type="entry name" value="BETA-LACTAMASE-RELATED"/>
    <property type="match status" value="1"/>
</dbReference>
<dbReference type="PROSITE" id="PS00146">
    <property type="entry name" value="BETA_LACTAMASE_A"/>
    <property type="match status" value="1"/>
</dbReference>
<sequence>MSSLEHHLQTEIERSLSMDPSLPGIVATVLAPSSGFAWSGACGRVQFDGEPLRPEHAFRIASVTKVFTAATVLRLVEQGRLALQDRLVDRLGRRSVELLAAAGYAPERIGLFDLLTHTAGLPDHASSEAYARALQADPQRRWTRHEQIELAMQLGGPLAEPGRLFSYSDTGYLLLGESIERASGQPLPQAMRERLAFSRLGLDQTHFETLEAAPAGQPRAHQYIGAWDALQIDASCDLYGGGGLVSTTRELAVFLRALLRGELFERAQTLAMALMTPTVGFADGAFLHSALLRGRIWGGMPCWGHGGYWGMGAAYFPTHDLALAVSWGQAESAAHTAGTPEQAGLMDRLAALCAKGIGEQFGLRPVRQEQAAP</sequence>
<reference evidence="2 3" key="1">
    <citation type="submission" date="2023-06" db="EMBL/GenBank/DDBJ databases">
        <title>Pelomonas sp. PFR6 16S ribosomal RNA gene Genome sequencing and assembly.</title>
        <authorList>
            <person name="Woo H."/>
        </authorList>
    </citation>
    <scope>NUCLEOTIDE SEQUENCE [LARGE SCALE GENOMIC DNA]</scope>
    <source>
        <strain evidence="2 3">PFR6</strain>
    </source>
</reference>
<comment type="caution">
    <text evidence="2">The sequence shown here is derived from an EMBL/GenBank/DDBJ whole genome shotgun (WGS) entry which is preliminary data.</text>
</comment>
<evidence type="ECO:0000313" key="3">
    <source>
        <dbReference type="Proteomes" id="UP001228044"/>
    </source>
</evidence>
<organism evidence="2 3">
    <name type="scientific">Roseateles violae</name>
    <dbReference type="NCBI Taxonomy" id="3058042"/>
    <lineage>
        <taxon>Bacteria</taxon>
        <taxon>Pseudomonadati</taxon>
        <taxon>Pseudomonadota</taxon>
        <taxon>Betaproteobacteria</taxon>
        <taxon>Burkholderiales</taxon>
        <taxon>Sphaerotilaceae</taxon>
        <taxon>Roseateles</taxon>
    </lineage>
</organism>
<dbReference type="EMBL" id="JAUHHC010000008">
    <property type="protein sequence ID" value="MDN3923208.1"/>
    <property type="molecule type" value="Genomic_DNA"/>
</dbReference>
<dbReference type="Pfam" id="PF00144">
    <property type="entry name" value="Beta-lactamase"/>
    <property type="match status" value="1"/>
</dbReference>